<feature type="compositionally biased region" description="Low complexity" evidence="1">
    <location>
        <begin position="202"/>
        <end position="225"/>
    </location>
</feature>
<dbReference type="Pfam" id="PF00501">
    <property type="entry name" value="AMP-binding"/>
    <property type="match status" value="2"/>
</dbReference>
<dbReference type="PANTHER" id="PTHR45527:SF1">
    <property type="entry name" value="FATTY ACID SYNTHASE"/>
    <property type="match status" value="1"/>
</dbReference>
<feature type="region of interest" description="Disordered" evidence="1">
    <location>
        <begin position="202"/>
        <end position="254"/>
    </location>
</feature>
<feature type="domain" description="AMP-dependent synthetase/ligase" evidence="2">
    <location>
        <begin position="12"/>
        <end position="111"/>
    </location>
</feature>
<dbReference type="PANTHER" id="PTHR45527">
    <property type="entry name" value="NONRIBOSOMAL PEPTIDE SYNTHETASE"/>
    <property type="match status" value="1"/>
</dbReference>
<comment type="caution">
    <text evidence="3">The sequence shown here is derived from an EMBL/GenBank/DDBJ whole genome shotgun (WGS) entry which is preliminary data.</text>
</comment>
<organism evidence="3 4">
    <name type="scientific">Kitasatospora acidiphila</name>
    <dbReference type="NCBI Taxonomy" id="2567942"/>
    <lineage>
        <taxon>Bacteria</taxon>
        <taxon>Bacillati</taxon>
        <taxon>Actinomycetota</taxon>
        <taxon>Actinomycetes</taxon>
        <taxon>Kitasatosporales</taxon>
        <taxon>Streptomycetaceae</taxon>
        <taxon>Kitasatospora</taxon>
    </lineage>
</organism>
<reference evidence="3 4" key="1">
    <citation type="submission" date="2019-06" db="EMBL/GenBank/DDBJ databases">
        <title>Description of Kitasatospora acidophila sp. nov. isolated from pine grove soil, and reclassification of Streptomyces novaecaesareae to Kitasatospora novaeceasareae comb. nov.</title>
        <authorList>
            <person name="Kim M.J."/>
        </authorList>
    </citation>
    <scope>NUCLEOTIDE SEQUENCE [LARGE SCALE GENOMIC DNA]</scope>
    <source>
        <strain evidence="3 4">MMS16-CNU292</strain>
    </source>
</reference>
<dbReference type="InterPro" id="IPR020845">
    <property type="entry name" value="AMP-binding_CS"/>
</dbReference>
<dbReference type="Gene3D" id="3.40.50.980">
    <property type="match status" value="2"/>
</dbReference>
<dbReference type="GO" id="GO:0031177">
    <property type="term" value="F:phosphopantetheine binding"/>
    <property type="evidence" value="ECO:0007669"/>
    <property type="project" value="TreeGrafter"/>
</dbReference>
<keyword evidence="4" id="KW-1185">Reference proteome</keyword>
<dbReference type="InterPro" id="IPR020459">
    <property type="entry name" value="AMP-binding"/>
</dbReference>
<proteinExistence type="predicted"/>
<dbReference type="SUPFAM" id="SSF56801">
    <property type="entry name" value="Acetyl-CoA synthetase-like"/>
    <property type="match status" value="1"/>
</dbReference>
<feature type="region of interest" description="Disordered" evidence="1">
    <location>
        <begin position="356"/>
        <end position="394"/>
    </location>
</feature>
<feature type="compositionally biased region" description="Pro residues" evidence="1">
    <location>
        <begin position="362"/>
        <end position="374"/>
    </location>
</feature>
<dbReference type="EMBL" id="VIGB01000003">
    <property type="protein sequence ID" value="TQF02616.1"/>
    <property type="molecule type" value="Genomic_DNA"/>
</dbReference>
<dbReference type="PROSITE" id="PS00455">
    <property type="entry name" value="AMP_BINDING"/>
    <property type="match status" value="1"/>
</dbReference>
<name>A0A540W0S1_9ACTN</name>
<evidence type="ECO:0000313" key="3">
    <source>
        <dbReference type="EMBL" id="TQF02616.1"/>
    </source>
</evidence>
<sequence>MPVDDCVHRLIERRAAAQPSAIAVRTATSELSYAELDRQAGLVAARLVAEGAGPGRLVAVCLPRGPELVIAELGVLKSGAAYLPLDPANPRGRLAAVLAEAAPMAVVTDRPDLIMPISTRESGAGAEAGALPAPAGGDALIMGIRTGAPGAAPDVTPADGASGRDGDGGGGGLIMAIIRAPRAATPGAASTADGALIMPIRTGAPTAAPDPAPADADPGALIMPSITPPLANPPTPPTTPSPTTRPQQPRPTEPTLTDLAYVIYTSGSTGTPKGVMIEHRALANLVAWHHQEFGLTPGDRTTLIAAPGFDASAWEIWPALAAGATLEVPDAATVLAPRELAEWLAERAVTSCFTPTRWSNAWPPPPGRPAPRAPSSPEATACTASGQASCRSAW</sequence>
<dbReference type="PRINTS" id="PR00154">
    <property type="entry name" value="AMPBINDING"/>
</dbReference>
<gene>
    <name evidence="3" type="ORF">E6W39_10515</name>
</gene>
<feature type="compositionally biased region" description="Polar residues" evidence="1">
    <location>
        <begin position="382"/>
        <end position="394"/>
    </location>
</feature>
<accession>A0A540W0S1</accession>
<dbReference type="InterPro" id="IPR042099">
    <property type="entry name" value="ANL_N_sf"/>
</dbReference>
<evidence type="ECO:0000259" key="2">
    <source>
        <dbReference type="Pfam" id="PF00501"/>
    </source>
</evidence>
<evidence type="ECO:0000313" key="4">
    <source>
        <dbReference type="Proteomes" id="UP000319103"/>
    </source>
</evidence>
<dbReference type="GO" id="GO:0005737">
    <property type="term" value="C:cytoplasm"/>
    <property type="evidence" value="ECO:0007669"/>
    <property type="project" value="TreeGrafter"/>
</dbReference>
<dbReference type="InterPro" id="IPR000873">
    <property type="entry name" value="AMP-dep_synth/lig_dom"/>
</dbReference>
<dbReference type="GO" id="GO:0044550">
    <property type="term" value="P:secondary metabolite biosynthetic process"/>
    <property type="evidence" value="ECO:0007669"/>
    <property type="project" value="TreeGrafter"/>
</dbReference>
<dbReference type="OrthoDB" id="2472181at2"/>
<dbReference type="GO" id="GO:0043041">
    <property type="term" value="P:amino acid activation for nonribosomal peptide biosynthetic process"/>
    <property type="evidence" value="ECO:0007669"/>
    <property type="project" value="TreeGrafter"/>
</dbReference>
<dbReference type="Proteomes" id="UP000319103">
    <property type="component" value="Unassembled WGS sequence"/>
</dbReference>
<dbReference type="AlphaFoldDB" id="A0A540W0S1"/>
<evidence type="ECO:0000256" key="1">
    <source>
        <dbReference type="SAM" id="MobiDB-lite"/>
    </source>
</evidence>
<feature type="domain" description="AMP-dependent synthetase/ligase" evidence="2">
    <location>
        <begin position="235"/>
        <end position="362"/>
    </location>
</feature>
<feature type="compositionally biased region" description="Pro residues" evidence="1">
    <location>
        <begin position="226"/>
        <end position="240"/>
    </location>
</feature>
<dbReference type="Gene3D" id="3.40.50.12780">
    <property type="entry name" value="N-terminal domain of ligase-like"/>
    <property type="match status" value="1"/>
</dbReference>
<protein>
    <submittedName>
        <fullName evidence="3">AMP-binding protein</fullName>
    </submittedName>
</protein>